<protein>
    <submittedName>
        <fullName evidence="1">Uncharacterized protein</fullName>
    </submittedName>
</protein>
<evidence type="ECO:0000313" key="2">
    <source>
        <dbReference type="Proteomes" id="UP001055879"/>
    </source>
</evidence>
<keyword evidence="2" id="KW-1185">Reference proteome</keyword>
<name>A0ACB9FPF3_ARCLA</name>
<comment type="caution">
    <text evidence="1">The sequence shown here is derived from an EMBL/GenBank/DDBJ whole genome shotgun (WGS) entry which is preliminary data.</text>
</comment>
<organism evidence="1 2">
    <name type="scientific">Arctium lappa</name>
    <name type="common">Greater burdock</name>
    <name type="synonym">Lappa major</name>
    <dbReference type="NCBI Taxonomy" id="4217"/>
    <lineage>
        <taxon>Eukaryota</taxon>
        <taxon>Viridiplantae</taxon>
        <taxon>Streptophyta</taxon>
        <taxon>Embryophyta</taxon>
        <taxon>Tracheophyta</taxon>
        <taxon>Spermatophyta</taxon>
        <taxon>Magnoliopsida</taxon>
        <taxon>eudicotyledons</taxon>
        <taxon>Gunneridae</taxon>
        <taxon>Pentapetalae</taxon>
        <taxon>asterids</taxon>
        <taxon>campanulids</taxon>
        <taxon>Asterales</taxon>
        <taxon>Asteraceae</taxon>
        <taxon>Carduoideae</taxon>
        <taxon>Cardueae</taxon>
        <taxon>Arctiinae</taxon>
        <taxon>Arctium</taxon>
    </lineage>
</organism>
<reference evidence="2" key="1">
    <citation type="journal article" date="2022" name="Mol. Ecol. Resour.">
        <title>The genomes of chicory, endive, great burdock and yacon provide insights into Asteraceae palaeo-polyploidization history and plant inulin production.</title>
        <authorList>
            <person name="Fan W."/>
            <person name="Wang S."/>
            <person name="Wang H."/>
            <person name="Wang A."/>
            <person name="Jiang F."/>
            <person name="Liu H."/>
            <person name="Zhao H."/>
            <person name="Xu D."/>
            <person name="Zhang Y."/>
        </authorList>
    </citation>
    <scope>NUCLEOTIDE SEQUENCE [LARGE SCALE GENOMIC DNA]</scope>
    <source>
        <strain evidence="2">cv. Niubang</strain>
    </source>
</reference>
<sequence>MALNMADEVKLFGFAFSPYVCRVKMALNMKGVKFQNIEEDPTNKSSQLLNYMNPVHKKVPVLVHNGNPIWESLVIVEYIDHVWKQVPFFPQDPYQKAVARFWAKFIDEKVFGKNGGDQQVVAEAYENMQILEKELGVKGKKFFGGDNMNMVDISAGFIAYWLPLLEEATQIKILTKDKFPKIMKWADDFVSCQVVKEILPSRRLVLAYYKKRFCKG</sequence>
<dbReference type="Proteomes" id="UP001055879">
    <property type="component" value="Linkage Group LG01"/>
</dbReference>
<evidence type="ECO:0000313" key="1">
    <source>
        <dbReference type="EMBL" id="KAI3772683.1"/>
    </source>
</evidence>
<reference evidence="1 2" key="2">
    <citation type="journal article" date="2022" name="Mol. Ecol. Resour.">
        <title>The genomes of chicory, endive, great burdock and yacon provide insights into Asteraceae paleo-polyploidization history and plant inulin production.</title>
        <authorList>
            <person name="Fan W."/>
            <person name="Wang S."/>
            <person name="Wang H."/>
            <person name="Wang A."/>
            <person name="Jiang F."/>
            <person name="Liu H."/>
            <person name="Zhao H."/>
            <person name="Xu D."/>
            <person name="Zhang Y."/>
        </authorList>
    </citation>
    <scope>NUCLEOTIDE SEQUENCE [LARGE SCALE GENOMIC DNA]</scope>
    <source>
        <strain evidence="2">cv. Niubang</strain>
    </source>
</reference>
<accession>A0ACB9FPF3</accession>
<dbReference type="EMBL" id="CM042047">
    <property type="protein sequence ID" value="KAI3772683.1"/>
    <property type="molecule type" value="Genomic_DNA"/>
</dbReference>
<proteinExistence type="predicted"/>
<gene>
    <name evidence="1" type="ORF">L6452_03875</name>
</gene>